<evidence type="ECO:0000259" key="3">
    <source>
        <dbReference type="PROSITE" id="PS50075"/>
    </source>
</evidence>
<dbReference type="AlphaFoldDB" id="A0A1H0RV24"/>
<dbReference type="Proteomes" id="UP000199341">
    <property type="component" value="Unassembled WGS sequence"/>
</dbReference>
<dbReference type="InterPro" id="IPR009081">
    <property type="entry name" value="PP-bd_ACP"/>
</dbReference>
<proteinExistence type="predicted"/>
<protein>
    <submittedName>
        <fullName evidence="4">Phosphopantetheine attachment site</fullName>
    </submittedName>
</protein>
<sequence length="93" mass="9932">MSTTVQTIDEVRAMLVEAIAVEAGVPADTVATDEPFTSYGLDSMAALSVGMEIEDTCGLKDLPVDLLWDHPTVDSLADALWALIQQQPVAEEV</sequence>
<dbReference type="SMART" id="SM01294">
    <property type="entry name" value="PKS_PP_betabranch"/>
    <property type="match status" value="1"/>
</dbReference>
<evidence type="ECO:0000313" key="5">
    <source>
        <dbReference type="Proteomes" id="UP000199341"/>
    </source>
</evidence>
<dbReference type="EMBL" id="FNIE01000024">
    <property type="protein sequence ID" value="SDP33324.1"/>
    <property type="molecule type" value="Genomic_DNA"/>
</dbReference>
<feature type="domain" description="Carrier" evidence="3">
    <location>
        <begin position="6"/>
        <end position="84"/>
    </location>
</feature>
<dbReference type="Pfam" id="PF00550">
    <property type="entry name" value="PP-binding"/>
    <property type="match status" value="1"/>
</dbReference>
<dbReference type="RefSeq" id="WP_093788298.1">
    <property type="nucleotide sequence ID" value="NZ_FNIE01000024.1"/>
</dbReference>
<accession>A0A1H0RV24</accession>
<organism evidence="4 5">
    <name type="scientific">Actinacidiphila guanduensis</name>
    <dbReference type="NCBI Taxonomy" id="310781"/>
    <lineage>
        <taxon>Bacteria</taxon>
        <taxon>Bacillati</taxon>
        <taxon>Actinomycetota</taxon>
        <taxon>Actinomycetes</taxon>
        <taxon>Kitasatosporales</taxon>
        <taxon>Streptomycetaceae</taxon>
        <taxon>Actinacidiphila</taxon>
    </lineage>
</organism>
<dbReference type="InterPro" id="IPR036736">
    <property type="entry name" value="ACP-like_sf"/>
</dbReference>
<dbReference type="PROSITE" id="PS50075">
    <property type="entry name" value="CARRIER"/>
    <property type="match status" value="1"/>
</dbReference>
<dbReference type="STRING" id="310781.SAMN05216259_12420"/>
<dbReference type="OrthoDB" id="9023404at2"/>
<dbReference type="Gene3D" id="1.10.1200.10">
    <property type="entry name" value="ACP-like"/>
    <property type="match status" value="1"/>
</dbReference>
<dbReference type="SUPFAM" id="SSF47336">
    <property type="entry name" value="ACP-like"/>
    <property type="match status" value="1"/>
</dbReference>
<reference evidence="4 5" key="1">
    <citation type="submission" date="2016-10" db="EMBL/GenBank/DDBJ databases">
        <authorList>
            <person name="de Groot N.N."/>
        </authorList>
    </citation>
    <scope>NUCLEOTIDE SEQUENCE [LARGE SCALE GENOMIC DNA]</scope>
    <source>
        <strain evidence="4 5">CGMCC 4.2022</strain>
    </source>
</reference>
<keyword evidence="1" id="KW-0596">Phosphopantetheine</keyword>
<dbReference type="InterPro" id="IPR020806">
    <property type="entry name" value="PKS_PP-bd"/>
</dbReference>
<name>A0A1H0RV24_9ACTN</name>
<evidence type="ECO:0000256" key="1">
    <source>
        <dbReference type="ARBA" id="ARBA00022450"/>
    </source>
</evidence>
<keyword evidence="2" id="KW-0597">Phosphoprotein</keyword>
<dbReference type="GO" id="GO:0017000">
    <property type="term" value="P:antibiotic biosynthetic process"/>
    <property type="evidence" value="ECO:0007669"/>
    <property type="project" value="UniProtKB-ARBA"/>
</dbReference>
<evidence type="ECO:0000256" key="2">
    <source>
        <dbReference type="ARBA" id="ARBA00022553"/>
    </source>
</evidence>
<keyword evidence="5" id="KW-1185">Reference proteome</keyword>
<dbReference type="GO" id="GO:0031177">
    <property type="term" value="F:phosphopantetheine binding"/>
    <property type="evidence" value="ECO:0007669"/>
    <property type="project" value="InterPro"/>
</dbReference>
<evidence type="ECO:0000313" key="4">
    <source>
        <dbReference type="EMBL" id="SDP33324.1"/>
    </source>
</evidence>
<gene>
    <name evidence="4" type="ORF">SAMN05216259_12420</name>
</gene>
<dbReference type="SMART" id="SM00823">
    <property type="entry name" value="PKS_PP"/>
    <property type="match status" value="1"/>
</dbReference>